<organism evidence="2 3">
    <name type="scientific">Purpureocillium lilacinum</name>
    <name type="common">Paecilomyces lilacinus</name>
    <dbReference type="NCBI Taxonomy" id="33203"/>
    <lineage>
        <taxon>Eukaryota</taxon>
        <taxon>Fungi</taxon>
        <taxon>Dikarya</taxon>
        <taxon>Ascomycota</taxon>
        <taxon>Pezizomycotina</taxon>
        <taxon>Sordariomycetes</taxon>
        <taxon>Hypocreomycetidae</taxon>
        <taxon>Hypocreales</taxon>
        <taxon>Ophiocordycipitaceae</taxon>
        <taxon>Purpureocillium</taxon>
    </lineage>
</organism>
<evidence type="ECO:0000313" key="2">
    <source>
        <dbReference type="EMBL" id="KAK4068502.1"/>
    </source>
</evidence>
<accession>A0ABR0BD12</accession>
<sequence>MRETNTNPSRLAVRKGSQNGIASSTMEDLYSATESNRKATLHQYLVQPDPVIINPLFQWDAFNPGLSSGLLLLQILARRSDALGKAIEAEAREIFYGDNEFLVWWDGLYDFLHPPWGENHHKSDIGRMVRRLVVRYDMRAANTKLRDLPKELEHLFKLTRPQRVAVEIQGSGTAQGSDIATQAVIQDISGIVKALIDYFGDVFTIQKAVGGWVLLNATEFSCLRSYWDSPSESAREAASRSQATFEEIMQLQVERWIHGQSMRDPGLQILTHEGGQTYLSADIGWYSESDSNG</sequence>
<evidence type="ECO:0000313" key="3">
    <source>
        <dbReference type="Proteomes" id="UP001287286"/>
    </source>
</evidence>
<proteinExistence type="predicted"/>
<protein>
    <submittedName>
        <fullName evidence="2">Uncharacterized protein</fullName>
    </submittedName>
</protein>
<reference evidence="2 3" key="1">
    <citation type="journal article" date="2024" name="Microbiol. Resour. Announc.">
        <title>Genome annotations for the ascomycete fungi Trichoderma harzianum, Trichoderma aggressivum, and Purpureocillium lilacinum.</title>
        <authorList>
            <person name="Beijen E.P.W."/>
            <person name="Ohm R.A."/>
        </authorList>
    </citation>
    <scope>NUCLEOTIDE SEQUENCE [LARGE SCALE GENOMIC DNA]</scope>
    <source>
        <strain evidence="2 3">CBS 150709</strain>
    </source>
</reference>
<evidence type="ECO:0000256" key="1">
    <source>
        <dbReference type="SAM" id="MobiDB-lite"/>
    </source>
</evidence>
<comment type="caution">
    <text evidence="2">The sequence shown here is derived from an EMBL/GenBank/DDBJ whole genome shotgun (WGS) entry which is preliminary data.</text>
</comment>
<feature type="region of interest" description="Disordered" evidence="1">
    <location>
        <begin position="1"/>
        <end position="20"/>
    </location>
</feature>
<name>A0ABR0BD12_PURLI</name>
<dbReference type="EMBL" id="JAWRVI010000307">
    <property type="protein sequence ID" value="KAK4068502.1"/>
    <property type="molecule type" value="Genomic_DNA"/>
</dbReference>
<gene>
    <name evidence="2" type="ORF">Purlil1_13792</name>
</gene>
<dbReference type="Proteomes" id="UP001287286">
    <property type="component" value="Unassembled WGS sequence"/>
</dbReference>
<keyword evidence="3" id="KW-1185">Reference proteome</keyword>